<dbReference type="AlphaFoldDB" id="A0A0L0HU80"/>
<dbReference type="RefSeq" id="XP_016612671.1">
    <property type="nucleotide sequence ID" value="XM_016748677.1"/>
</dbReference>
<evidence type="ECO:0000256" key="4">
    <source>
        <dbReference type="ARBA" id="ARBA00022989"/>
    </source>
</evidence>
<dbReference type="Proteomes" id="UP000053201">
    <property type="component" value="Unassembled WGS sequence"/>
</dbReference>
<proteinExistence type="inferred from homology"/>
<feature type="transmembrane region" description="Helical" evidence="7">
    <location>
        <begin position="615"/>
        <end position="635"/>
    </location>
</feature>
<dbReference type="VEuPathDB" id="FungiDB:SPPG_00349"/>
<dbReference type="OrthoDB" id="5598571at2759"/>
<evidence type="ECO:0000256" key="5">
    <source>
        <dbReference type="ARBA" id="ARBA00023136"/>
    </source>
</evidence>
<organism evidence="8 9">
    <name type="scientific">Spizellomyces punctatus (strain DAOM BR117)</name>
    <dbReference type="NCBI Taxonomy" id="645134"/>
    <lineage>
        <taxon>Eukaryota</taxon>
        <taxon>Fungi</taxon>
        <taxon>Fungi incertae sedis</taxon>
        <taxon>Chytridiomycota</taxon>
        <taxon>Chytridiomycota incertae sedis</taxon>
        <taxon>Chytridiomycetes</taxon>
        <taxon>Spizellomycetales</taxon>
        <taxon>Spizellomycetaceae</taxon>
        <taxon>Spizellomyces</taxon>
    </lineage>
</organism>
<feature type="transmembrane region" description="Helical" evidence="7">
    <location>
        <begin position="411"/>
        <end position="433"/>
    </location>
</feature>
<feature type="transmembrane region" description="Helical" evidence="7">
    <location>
        <begin position="712"/>
        <end position="736"/>
    </location>
</feature>
<dbReference type="PANTHER" id="PTHR21716">
    <property type="entry name" value="TRANSMEMBRANE PROTEIN"/>
    <property type="match status" value="1"/>
</dbReference>
<keyword evidence="4 7" id="KW-1133">Transmembrane helix</keyword>
<feature type="transmembrane region" description="Helical" evidence="7">
    <location>
        <begin position="812"/>
        <end position="832"/>
    </location>
</feature>
<gene>
    <name evidence="8" type="ORF">SPPG_00349</name>
</gene>
<comment type="similarity">
    <text evidence="2">Belongs to the autoinducer-2 exporter (AI-2E) (TC 2.A.86) family.</text>
</comment>
<dbReference type="GO" id="GO:0016020">
    <property type="term" value="C:membrane"/>
    <property type="evidence" value="ECO:0007669"/>
    <property type="project" value="UniProtKB-SubCell"/>
</dbReference>
<feature type="transmembrane region" description="Helical" evidence="7">
    <location>
        <begin position="36"/>
        <end position="60"/>
    </location>
</feature>
<dbReference type="InterPro" id="IPR002549">
    <property type="entry name" value="AI-2E-like"/>
</dbReference>
<keyword evidence="9" id="KW-1185">Reference proteome</keyword>
<feature type="region of interest" description="Disordered" evidence="6">
    <location>
        <begin position="147"/>
        <end position="195"/>
    </location>
</feature>
<dbReference type="GeneID" id="27684082"/>
<comment type="subcellular location">
    <subcellularLocation>
        <location evidence="1">Membrane</location>
        <topology evidence="1">Multi-pass membrane protein</topology>
    </subcellularLocation>
</comment>
<feature type="compositionally biased region" description="Basic residues" evidence="6">
    <location>
        <begin position="175"/>
        <end position="191"/>
    </location>
</feature>
<evidence type="ECO:0000313" key="9">
    <source>
        <dbReference type="Proteomes" id="UP000053201"/>
    </source>
</evidence>
<evidence type="ECO:0000256" key="1">
    <source>
        <dbReference type="ARBA" id="ARBA00004141"/>
    </source>
</evidence>
<reference evidence="8 9" key="1">
    <citation type="submission" date="2009-08" db="EMBL/GenBank/DDBJ databases">
        <title>The Genome Sequence of Spizellomyces punctatus strain DAOM BR117.</title>
        <authorList>
            <consortium name="The Broad Institute Genome Sequencing Platform"/>
            <person name="Russ C."/>
            <person name="Cuomo C."/>
            <person name="Shea T."/>
            <person name="Young S.K."/>
            <person name="Zeng Q."/>
            <person name="Koehrsen M."/>
            <person name="Haas B."/>
            <person name="Borodovsky M."/>
            <person name="Guigo R."/>
            <person name="Alvarado L."/>
            <person name="Berlin A."/>
            <person name="Bochicchio J."/>
            <person name="Borenstein D."/>
            <person name="Chapman S."/>
            <person name="Chen Z."/>
            <person name="Engels R."/>
            <person name="Freedman E."/>
            <person name="Gellesch M."/>
            <person name="Goldberg J."/>
            <person name="Griggs A."/>
            <person name="Gujja S."/>
            <person name="Heiman D."/>
            <person name="Hepburn T."/>
            <person name="Howarth C."/>
            <person name="Jen D."/>
            <person name="Larson L."/>
            <person name="Lewis B."/>
            <person name="Mehta T."/>
            <person name="Park D."/>
            <person name="Pearson M."/>
            <person name="Roberts A."/>
            <person name="Saif S."/>
            <person name="Shenoy N."/>
            <person name="Sisk P."/>
            <person name="Stolte C."/>
            <person name="Sykes S."/>
            <person name="Thomson T."/>
            <person name="Walk T."/>
            <person name="White J."/>
            <person name="Yandava C."/>
            <person name="Burger G."/>
            <person name="Gray M.W."/>
            <person name="Holland P.W.H."/>
            <person name="King N."/>
            <person name="Lang F.B.F."/>
            <person name="Roger A.J."/>
            <person name="Ruiz-Trillo I."/>
            <person name="Lander E."/>
            <person name="Nusbaum C."/>
        </authorList>
    </citation>
    <scope>NUCLEOTIDE SEQUENCE [LARGE SCALE GENOMIC DNA]</scope>
    <source>
        <strain evidence="8 9">DAOM BR117</strain>
    </source>
</reference>
<keyword evidence="5 7" id="KW-0472">Membrane</keyword>
<feature type="transmembrane region" description="Helical" evidence="7">
    <location>
        <begin position="641"/>
        <end position="662"/>
    </location>
</feature>
<dbReference type="eggNOG" id="KOG2365">
    <property type="taxonomic scope" value="Eukaryota"/>
</dbReference>
<name>A0A0L0HU80_SPIPD</name>
<feature type="transmembrane region" description="Helical" evidence="7">
    <location>
        <begin position="748"/>
        <end position="769"/>
    </location>
</feature>
<feature type="transmembrane region" description="Helical" evidence="7">
    <location>
        <begin position="300"/>
        <end position="318"/>
    </location>
</feature>
<evidence type="ECO:0000256" key="7">
    <source>
        <dbReference type="SAM" id="Phobius"/>
    </source>
</evidence>
<feature type="transmembrane region" description="Helical" evidence="7">
    <location>
        <begin position="121"/>
        <end position="141"/>
    </location>
</feature>
<dbReference type="EMBL" id="KQ257450">
    <property type="protein sequence ID" value="KND04632.1"/>
    <property type="molecule type" value="Genomic_DNA"/>
</dbReference>
<accession>A0A0L0HU80</accession>
<sequence length="840" mass="93313">MPPHYPVPNSEKSLVGGVTHDDREGRQWVMTRTREAVIGFTVWCLGLGALGLVYLNYVLIRPYFNPFFYAAVLSVPLHGIKVSLTERMQVFLKDDQEGGTTGSGLGWRNVVWWMVGVPTKMILGIFWHLLSAMFTVCIRLIHRISTPHNRKQREKPKPTEPSPSLSKTEHESLRGRKHTTVRRRKGRKGMRFRSVSESDIHTRWNGVDTSPSSTTSGDEPILEPLQKFSRELSSMILLESEASDEDVPLQRPHATLRHPVSFRRPDSTRAVSRKRSFSQSLPAALGIRTPGFTTAPKGQYLQVLFLWVVRYALFRFVVERWEASLKAFSAIGMGVVCGGVCYFVWHVGLGAYRRYVVVNDREQKKVRDTTGIVQTGLCRQAIGSIQWGLGWCYQKCRVGSKRWLRRNLNGLLSGLLIISTLVAAFGGGGFLLFKVGQETGLIIDDTIRFVNRSVLANDELREQALRFVSDLEARTVAYLERDKSSANPSDLTAQELFDMIHKSIDYLALVRKDTDAVVDGKKKPRPTPTRTTPAERGIFDMLPQTGDLLLQVFRGNFNLTSLADQLPPATDELRSHGLNLLDTVLRLLDKDANTLSNANAMPASLGTFAARTAQFLGGAAVALVVLFVVGVTYAFDVLFQWILFLASLYAFVAGHVGVVGHAGRVIGLVDPKQKLRHALEHAVQSALIVNLKLTLYHMLSTYLTHSITHLDLVYIPTFITGLATLIPIVPSYYFAIPAAIRLWTRMSGWWGVVEGGGLLMVHLIVAWVIDPAILEEEMGHLVDSHHVSSTGPNLLLTGLAFWLGYYQFGFPLGLVLGPLVVSCVPIVVGHLYGEFVGVGG</sequence>
<protein>
    <submittedName>
        <fullName evidence="8">Uncharacterized protein</fullName>
    </submittedName>
</protein>
<evidence type="ECO:0000256" key="2">
    <source>
        <dbReference type="ARBA" id="ARBA00009773"/>
    </source>
</evidence>
<evidence type="ECO:0000256" key="3">
    <source>
        <dbReference type="ARBA" id="ARBA00022692"/>
    </source>
</evidence>
<dbReference type="PANTHER" id="PTHR21716:SF4">
    <property type="entry name" value="TRANSMEMBRANE PROTEIN 245"/>
    <property type="match status" value="1"/>
</dbReference>
<feature type="transmembrane region" description="Helical" evidence="7">
    <location>
        <begin position="325"/>
        <end position="345"/>
    </location>
</feature>
<keyword evidence="3 7" id="KW-0812">Transmembrane</keyword>
<feature type="transmembrane region" description="Helical" evidence="7">
    <location>
        <begin position="789"/>
        <end position="805"/>
    </location>
</feature>
<evidence type="ECO:0000313" key="8">
    <source>
        <dbReference type="EMBL" id="KND04632.1"/>
    </source>
</evidence>
<dbReference type="InParanoid" id="A0A0L0HU80"/>
<evidence type="ECO:0000256" key="6">
    <source>
        <dbReference type="SAM" id="MobiDB-lite"/>
    </source>
</evidence>